<dbReference type="Pfam" id="PF01713">
    <property type="entry name" value="Smr"/>
    <property type="match status" value="1"/>
</dbReference>
<gene>
    <name evidence="3" type="ORF">GETHED_22960</name>
</gene>
<keyword evidence="4" id="KW-1185">Reference proteome</keyword>
<evidence type="ECO:0000313" key="3">
    <source>
        <dbReference type="EMBL" id="GLH67932.1"/>
    </source>
</evidence>
<dbReference type="InterPro" id="IPR002625">
    <property type="entry name" value="Smr_dom"/>
</dbReference>
<sequence>MAWKQDLAKLKQQLGPEEPASPAPKPPPKPAPKPQGPTSLADEDAVFLSAMGQKPTAPRPAKAEATAAPAPSGAAAQPPQPPAPPPPPETFEEALKDLKGLKPLARGLEAQTRPAPAPPAAPPPPVPPAPIPVEVPSLPPENPPLPPEPPAPETTSGPAPGTSLPAPAPVRFQLAAGMALEVDGVLDLRGHTLQDALDRLKDRLGDGLVLGWRSLQVILGPDPLLHEGLMALLASGETPMVARYAQAPVPMGGSQAWLLYFTPSQPQS</sequence>
<evidence type="ECO:0000259" key="2">
    <source>
        <dbReference type="Pfam" id="PF01713"/>
    </source>
</evidence>
<dbReference type="Proteomes" id="UP001165044">
    <property type="component" value="Unassembled WGS sequence"/>
</dbReference>
<organism evidence="3 4">
    <name type="scientific">Geothrix edaphica</name>
    <dbReference type="NCBI Taxonomy" id="2927976"/>
    <lineage>
        <taxon>Bacteria</taxon>
        <taxon>Pseudomonadati</taxon>
        <taxon>Acidobacteriota</taxon>
        <taxon>Holophagae</taxon>
        <taxon>Holophagales</taxon>
        <taxon>Holophagaceae</taxon>
        <taxon>Geothrix</taxon>
    </lineage>
</organism>
<dbReference type="PRINTS" id="PR01217">
    <property type="entry name" value="PRICHEXTENSN"/>
</dbReference>
<feature type="region of interest" description="Disordered" evidence="1">
    <location>
        <begin position="1"/>
        <end position="167"/>
    </location>
</feature>
<feature type="compositionally biased region" description="Pro residues" evidence="1">
    <location>
        <begin position="115"/>
        <end position="152"/>
    </location>
</feature>
<feature type="compositionally biased region" description="Pro residues" evidence="1">
    <location>
        <begin position="19"/>
        <end position="35"/>
    </location>
</feature>
<dbReference type="RefSeq" id="WP_285609454.1">
    <property type="nucleotide sequence ID" value="NZ_BSDC01000003.1"/>
</dbReference>
<dbReference type="EMBL" id="BSDC01000003">
    <property type="protein sequence ID" value="GLH67932.1"/>
    <property type="molecule type" value="Genomic_DNA"/>
</dbReference>
<dbReference type="InterPro" id="IPR036063">
    <property type="entry name" value="Smr_dom_sf"/>
</dbReference>
<reference evidence="3" key="1">
    <citation type="journal article" date="2023" name="Antonie Van Leeuwenhoek">
        <title>Mesoterricola silvestris gen. nov., sp. nov., Mesoterricola sediminis sp. nov., Geothrix oryzae sp. nov., Geothrix edaphica sp. nov., Geothrix rubra sp. nov., and Geothrix limicola sp. nov., six novel members of Acidobacteriota isolated from soils.</title>
        <authorList>
            <person name="Itoh H."/>
            <person name="Sugisawa Y."/>
            <person name="Mise K."/>
            <person name="Xu Z."/>
            <person name="Kuniyasu M."/>
            <person name="Ushijima N."/>
            <person name="Kawano K."/>
            <person name="Kobayashi E."/>
            <person name="Shiratori Y."/>
            <person name="Masuda Y."/>
            <person name="Senoo K."/>
        </authorList>
    </citation>
    <scope>NUCLEOTIDE SEQUENCE</scope>
    <source>
        <strain evidence="3">Red802</strain>
    </source>
</reference>
<protein>
    <recommendedName>
        <fullName evidence="2">Smr domain-containing protein</fullName>
    </recommendedName>
</protein>
<name>A0ABQ5PZX6_9BACT</name>
<accession>A0ABQ5PZX6</accession>
<evidence type="ECO:0000313" key="4">
    <source>
        <dbReference type="Proteomes" id="UP001165044"/>
    </source>
</evidence>
<feature type="compositionally biased region" description="Pro residues" evidence="1">
    <location>
        <begin position="78"/>
        <end position="89"/>
    </location>
</feature>
<dbReference type="Gene3D" id="3.30.1370.110">
    <property type="match status" value="1"/>
</dbReference>
<comment type="caution">
    <text evidence="3">The sequence shown here is derived from an EMBL/GenBank/DDBJ whole genome shotgun (WGS) entry which is preliminary data.</text>
</comment>
<feature type="compositionally biased region" description="Low complexity" evidence="1">
    <location>
        <begin position="55"/>
        <end position="77"/>
    </location>
</feature>
<feature type="domain" description="Smr" evidence="2">
    <location>
        <begin position="186"/>
        <end position="258"/>
    </location>
</feature>
<evidence type="ECO:0000256" key="1">
    <source>
        <dbReference type="SAM" id="MobiDB-lite"/>
    </source>
</evidence>
<proteinExistence type="predicted"/>